<dbReference type="Pfam" id="PF00153">
    <property type="entry name" value="Mito_carr"/>
    <property type="match status" value="3"/>
</dbReference>
<accession>A0A4Z2AZI7</accession>
<keyword evidence="4 26" id="KW-0812">Transmembrane</keyword>
<comment type="catalytic activity">
    <reaction evidence="18">
        <text>a long-chain fatty acid(out) = a long-chain fatty acid(in)</text>
        <dbReference type="Rhea" id="RHEA:39283"/>
        <dbReference type="ChEBI" id="CHEBI:57560"/>
    </reaction>
</comment>
<comment type="catalytic activity">
    <reaction evidence="11">
        <text>H(+)(in) = H(+)(out)</text>
        <dbReference type="Rhea" id="RHEA:34979"/>
        <dbReference type="ChEBI" id="CHEBI:15378"/>
    </reaction>
</comment>
<keyword evidence="5" id="KW-0677">Repeat</keyword>
<evidence type="ECO:0000256" key="4">
    <source>
        <dbReference type="ARBA" id="ARBA00022692"/>
    </source>
</evidence>
<comment type="catalytic activity">
    <reaction evidence="21">
        <text>sulfate(out) + phosphate(in) + H(+)(in) = sulfate(in) + phosphate(out) + H(+)(out)</text>
        <dbReference type="Rhea" id="RHEA:73391"/>
        <dbReference type="ChEBI" id="CHEBI:15378"/>
        <dbReference type="ChEBI" id="CHEBI:16189"/>
        <dbReference type="ChEBI" id="CHEBI:43474"/>
    </reaction>
</comment>
<evidence type="ECO:0000256" key="21">
    <source>
        <dbReference type="ARBA" id="ARBA00050909"/>
    </source>
</evidence>
<evidence type="ECO:0000313" key="28">
    <source>
        <dbReference type="EMBL" id="TNM85045.1"/>
    </source>
</evidence>
<name>A0A4Z2AZI7_9TELE</name>
<evidence type="ECO:0000256" key="17">
    <source>
        <dbReference type="ARBA" id="ARBA00042647"/>
    </source>
</evidence>
<reference evidence="28 29" key="1">
    <citation type="submission" date="2019-04" db="EMBL/GenBank/DDBJ databases">
        <title>The sequence and de novo assembly of Takifugu bimaculatus genome using PacBio and Hi-C technologies.</title>
        <authorList>
            <person name="Xu P."/>
            <person name="Liu B."/>
            <person name="Zhou Z."/>
        </authorList>
    </citation>
    <scope>NUCLEOTIDE SEQUENCE [LARGE SCALE GENOMIC DNA]</scope>
    <source>
        <strain evidence="28">TB-2018</strain>
        <tissue evidence="28">Muscle</tissue>
    </source>
</reference>
<evidence type="ECO:0000256" key="27">
    <source>
        <dbReference type="RuleBase" id="RU000488"/>
    </source>
</evidence>
<sequence>MVGFGPADAPPSAVVKFVGAGTAACIADLLTFPLDTAKVRLQIQGEGKAAGGASAVKYRGMFGTITTMVRTEGPRSLYSGLVAGLQRQMSFASVRIGLYDSVKQFYTRGSDCIGVGTRLLAGCTTGAMAVALAQPTDVVKVRFQAQARSPGESRRYCSTIDAYKTIAKEEGVHGLWKGTAPNIARNAIVNCTELVTYDLIKDTLLKSTPLTDNLPCHFVSAFGAGLCTTVIASPVDVVKTRYMNSSPGQYGGVLNCAASMLTKEGPRSFYKGFLPSFLRLGSWNVVMFVTYEQLKRAMMAANHKSTN</sequence>
<keyword evidence="8" id="KW-0496">Mitochondrion</keyword>
<comment type="catalytic activity">
    <reaction evidence="22">
        <text>malonate(out) + phosphate(in) + H(+)(in) = malonate(in) + phosphate(out) + H(+)(out)</text>
        <dbReference type="Rhea" id="RHEA:73387"/>
        <dbReference type="ChEBI" id="CHEBI:15378"/>
        <dbReference type="ChEBI" id="CHEBI:15792"/>
        <dbReference type="ChEBI" id="CHEBI:43474"/>
    </reaction>
</comment>
<evidence type="ECO:0000256" key="3">
    <source>
        <dbReference type="ARBA" id="ARBA00022448"/>
    </source>
</evidence>
<feature type="repeat" description="Solcar" evidence="26">
    <location>
        <begin position="212"/>
        <end position="297"/>
    </location>
</feature>
<dbReference type="PRINTS" id="PR00784">
    <property type="entry name" value="MTUNCOUPLING"/>
</dbReference>
<evidence type="ECO:0000256" key="15">
    <source>
        <dbReference type="ARBA" id="ARBA00038614"/>
    </source>
</evidence>
<comment type="catalytic activity">
    <reaction evidence="10">
        <text>chloride(in) = chloride(out)</text>
        <dbReference type="Rhea" id="RHEA:29823"/>
        <dbReference type="ChEBI" id="CHEBI:17996"/>
    </reaction>
</comment>
<evidence type="ECO:0000256" key="24">
    <source>
        <dbReference type="ARBA" id="ARBA00054589"/>
    </source>
</evidence>
<keyword evidence="6" id="KW-0999">Mitochondrion inner membrane</keyword>
<evidence type="ECO:0000256" key="19">
    <source>
        <dbReference type="ARBA" id="ARBA00050147"/>
    </source>
</evidence>
<dbReference type="InterPro" id="IPR018108">
    <property type="entry name" value="MCP_transmembrane"/>
</dbReference>
<dbReference type="GO" id="GO:0005743">
    <property type="term" value="C:mitochondrial inner membrane"/>
    <property type="evidence" value="ECO:0007669"/>
    <property type="project" value="UniProtKB-SubCell"/>
</dbReference>
<dbReference type="AlphaFoldDB" id="A0A4Z2AZI7"/>
<dbReference type="PROSITE" id="PS50920">
    <property type="entry name" value="SOLCAR"/>
    <property type="match status" value="3"/>
</dbReference>
<evidence type="ECO:0000256" key="5">
    <source>
        <dbReference type="ARBA" id="ARBA00022737"/>
    </source>
</evidence>
<comment type="subunit">
    <text evidence="15">Homotetramer. Adopts an asymmetrical dimer of dimers functional form.</text>
</comment>
<protein>
    <recommendedName>
        <fullName evidence="25">Dicarboxylate carrier UCP2</fullName>
    </recommendedName>
    <alternativeName>
        <fullName evidence="17">Mitochondrial uncoupling protein 2</fullName>
    </alternativeName>
    <alternativeName>
        <fullName evidence="16">Solute carrier family 25 member 8</fullName>
    </alternativeName>
</protein>
<dbReference type="SUPFAM" id="SSF103506">
    <property type="entry name" value="Mitochondrial carrier"/>
    <property type="match status" value="1"/>
</dbReference>
<evidence type="ECO:0000256" key="18">
    <source>
        <dbReference type="ARBA" id="ARBA00044461"/>
    </source>
</evidence>
<comment type="similarity">
    <text evidence="2 27">Belongs to the mitochondrial carrier (TC 2.A.29) family.</text>
</comment>
<evidence type="ECO:0000256" key="12">
    <source>
        <dbReference type="ARBA" id="ARBA00035830"/>
    </source>
</evidence>
<evidence type="ECO:0000256" key="14">
    <source>
        <dbReference type="ARBA" id="ARBA00036759"/>
    </source>
</evidence>
<keyword evidence="7" id="KW-1133">Transmembrane helix</keyword>
<evidence type="ECO:0000256" key="26">
    <source>
        <dbReference type="PROSITE-ProRule" id="PRU00282"/>
    </source>
</evidence>
<dbReference type="InterPro" id="IPR050391">
    <property type="entry name" value="Mito_Metabolite_Transporter"/>
</dbReference>
<evidence type="ECO:0000256" key="13">
    <source>
        <dbReference type="ARBA" id="ARBA00036616"/>
    </source>
</evidence>
<feature type="repeat" description="Solcar" evidence="26">
    <location>
        <begin position="113"/>
        <end position="203"/>
    </location>
</feature>
<evidence type="ECO:0000256" key="10">
    <source>
        <dbReference type="ARBA" id="ARBA00024167"/>
    </source>
</evidence>
<comment type="subcellular location">
    <subcellularLocation>
        <location evidence="1">Mitochondrion inner membrane</location>
        <topology evidence="1">Multi-pass membrane protein</topology>
    </subcellularLocation>
</comment>
<evidence type="ECO:0000256" key="11">
    <source>
        <dbReference type="ARBA" id="ARBA00024169"/>
    </source>
</evidence>
<evidence type="ECO:0000256" key="9">
    <source>
        <dbReference type="ARBA" id="ARBA00023136"/>
    </source>
</evidence>
<comment type="catalytic activity">
    <reaction evidence="19">
        <text>(S)-malate(out) + phosphate(in) + H(+)(in) = (S)-malate(in) + phosphate(out) + H(+)(out)</text>
        <dbReference type="Rhea" id="RHEA:73299"/>
        <dbReference type="ChEBI" id="CHEBI:15378"/>
        <dbReference type="ChEBI" id="CHEBI:15589"/>
        <dbReference type="ChEBI" id="CHEBI:43474"/>
    </reaction>
</comment>
<dbReference type="Proteomes" id="UP000516260">
    <property type="component" value="Chromosome 9"/>
</dbReference>
<dbReference type="EMBL" id="SWLE01000022">
    <property type="protein sequence ID" value="TNM85045.1"/>
    <property type="molecule type" value="Genomic_DNA"/>
</dbReference>
<dbReference type="PANTHER" id="PTHR45618">
    <property type="entry name" value="MITOCHONDRIAL DICARBOXYLATE CARRIER-RELATED"/>
    <property type="match status" value="1"/>
</dbReference>
<evidence type="ECO:0000256" key="22">
    <source>
        <dbReference type="ARBA" id="ARBA00051520"/>
    </source>
</evidence>
<keyword evidence="3 27" id="KW-0813">Transport</keyword>
<keyword evidence="29" id="KW-1185">Reference proteome</keyword>
<evidence type="ECO:0000256" key="7">
    <source>
        <dbReference type="ARBA" id="ARBA00022989"/>
    </source>
</evidence>
<comment type="catalytic activity">
    <reaction evidence="13">
        <text>phosphate(in) = phosphate(out)</text>
        <dbReference type="Rhea" id="RHEA:32823"/>
        <dbReference type="ChEBI" id="CHEBI:43474"/>
    </reaction>
</comment>
<evidence type="ECO:0000256" key="2">
    <source>
        <dbReference type="ARBA" id="ARBA00006375"/>
    </source>
</evidence>
<evidence type="ECO:0000256" key="1">
    <source>
        <dbReference type="ARBA" id="ARBA00004448"/>
    </source>
</evidence>
<evidence type="ECO:0000256" key="20">
    <source>
        <dbReference type="ARBA" id="ARBA00050345"/>
    </source>
</evidence>
<evidence type="ECO:0000313" key="29">
    <source>
        <dbReference type="Proteomes" id="UP000516260"/>
    </source>
</evidence>
<evidence type="ECO:0000256" key="16">
    <source>
        <dbReference type="ARBA" id="ARBA00042368"/>
    </source>
</evidence>
<comment type="function">
    <text evidence="24">Antiporter that exports dicarboxylate intermediates of the Krebs cycle in exchange for phosphate plus a proton across the inner membrane of mitochondria, a process driven by mitochondrial motive force with an overall impact on glycolysis, glutaminolysis and glutathione-dependent redox balance. Continuous export of oxaloacetate and related four-carbon dicarboxylates from mitochondrial matrix into the cytosol negatively regulates the oxidation of acetyl-CoA substrates via the Krebs cycle, lowering the ATP/ADP ratio and reactive oxygen species (ROS) production. May mediate inducible proton entry into the mitochondrial matrix affecting ATP turnover as a protection mechanism against oxidative stress. The proton currents are most likely associated with fatty acid flipping across the inner membrane of mitochondria in a metabolic process regulated by free fatty acids and purine nucleotides.</text>
</comment>
<dbReference type="InterPro" id="IPR002067">
    <property type="entry name" value="MCP"/>
</dbReference>
<evidence type="ECO:0000256" key="8">
    <source>
        <dbReference type="ARBA" id="ARBA00023128"/>
    </source>
</evidence>
<dbReference type="InterPro" id="IPR023395">
    <property type="entry name" value="MCP_dom_sf"/>
</dbReference>
<comment type="catalytic activity">
    <reaction evidence="14">
        <text>(S)-malate(out) = (S)-malate(in)</text>
        <dbReference type="Rhea" id="RHEA:74555"/>
        <dbReference type="ChEBI" id="CHEBI:15589"/>
    </reaction>
</comment>
<dbReference type="GO" id="GO:0055085">
    <property type="term" value="P:transmembrane transport"/>
    <property type="evidence" value="ECO:0007669"/>
    <property type="project" value="InterPro"/>
</dbReference>
<evidence type="ECO:0000256" key="25">
    <source>
        <dbReference type="ARBA" id="ARBA00074760"/>
    </source>
</evidence>
<proteinExistence type="inferred from homology"/>
<dbReference type="Gene3D" id="1.50.40.10">
    <property type="entry name" value="Mitochondrial carrier domain"/>
    <property type="match status" value="1"/>
</dbReference>
<gene>
    <name evidence="28" type="ORF">fugu_009223</name>
</gene>
<evidence type="ECO:0000256" key="6">
    <source>
        <dbReference type="ARBA" id="ARBA00022792"/>
    </source>
</evidence>
<comment type="caution">
    <text evidence="28">The sequence shown here is derived from an EMBL/GenBank/DDBJ whole genome shotgun (WGS) entry which is preliminary data.</text>
</comment>
<evidence type="ECO:0000256" key="23">
    <source>
        <dbReference type="ARBA" id="ARBA00052608"/>
    </source>
</evidence>
<dbReference type="FunFam" id="1.50.40.10:FF:000008">
    <property type="entry name" value="Mitochondrial uncoupling protein 2"/>
    <property type="match status" value="1"/>
</dbReference>
<keyword evidence="9 26" id="KW-0472">Membrane</keyword>
<comment type="catalytic activity">
    <reaction evidence="12">
        <text>L-aspartate(out) = L-aspartate(in)</text>
        <dbReference type="Rhea" id="RHEA:66332"/>
        <dbReference type="ChEBI" id="CHEBI:29991"/>
    </reaction>
</comment>
<comment type="catalytic activity">
    <reaction evidence="23">
        <text>L-aspartate(out) + phosphate(in) + H(+)(in) = L-aspartate(in) + phosphate(out) + H(+)(out)</text>
        <dbReference type="Rhea" id="RHEA:73307"/>
        <dbReference type="ChEBI" id="CHEBI:15378"/>
        <dbReference type="ChEBI" id="CHEBI:29991"/>
        <dbReference type="ChEBI" id="CHEBI:43474"/>
    </reaction>
</comment>
<feature type="repeat" description="Solcar" evidence="26">
    <location>
        <begin position="11"/>
        <end position="105"/>
    </location>
</feature>
<organism evidence="28 29">
    <name type="scientific">Takifugu bimaculatus</name>
    <dbReference type="NCBI Taxonomy" id="433685"/>
    <lineage>
        <taxon>Eukaryota</taxon>
        <taxon>Metazoa</taxon>
        <taxon>Chordata</taxon>
        <taxon>Craniata</taxon>
        <taxon>Vertebrata</taxon>
        <taxon>Euteleostomi</taxon>
        <taxon>Actinopterygii</taxon>
        <taxon>Neopterygii</taxon>
        <taxon>Teleostei</taxon>
        <taxon>Neoteleostei</taxon>
        <taxon>Acanthomorphata</taxon>
        <taxon>Eupercaria</taxon>
        <taxon>Tetraodontiformes</taxon>
        <taxon>Tetradontoidea</taxon>
        <taxon>Tetraodontidae</taxon>
        <taxon>Takifugu</taxon>
    </lineage>
</organism>
<comment type="catalytic activity">
    <reaction evidence="20">
        <text>oxaloacetate(out) + phosphate(in) + H(+)(in) = oxaloacetate(in) + phosphate(out) + H(+)(out)</text>
        <dbReference type="Rhea" id="RHEA:73303"/>
        <dbReference type="ChEBI" id="CHEBI:15378"/>
        <dbReference type="ChEBI" id="CHEBI:16452"/>
        <dbReference type="ChEBI" id="CHEBI:43474"/>
    </reaction>
</comment>